<dbReference type="InterPro" id="IPR000792">
    <property type="entry name" value="Tscrpt_reg_LuxR_C"/>
</dbReference>
<sequence>MIRTTSATGPEDPGEGGREPAATEGAGAEAAAGKEPHRPGAADARGRPDDPEGGQDAIERALLEVRALIETTVEQHRDRVSWEQLITAVDGRKPEVMGEARKLVFQAAATIDVVLAAGPSCGAEAKATLAELIRLVPETVRLRLLCSPAMIDEDFVRDRRERKTSAEVRVARVPPLQAMIVDDSVALVSAESPTGRRASLIRVPDVIRTLCTLYDGVWGNAVAADGRITFGDHSRSDLARQILGSLRAGTTDEVAARELTVSVRTYRRYVAEIMTLLDASSRFQAGVRAAELGLLGSAGPGGAQSPQSRTEG</sequence>
<dbReference type="InterPro" id="IPR016032">
    <property type="entry name" value="Sig_transdc_resp-reg_C-effctor"/>
</dbReference>
<reference evidence="3" key="1">
    <citation type="submission" date="2022-10" db="EMBL/GenBank/DDBJ databases">
        <title>The complete genomes of actinobacterial strains from the NBC collection.</title>
        <authorList>
            <person name="Joergensen T.S."/>
            <person name="Alvarez Arevalo M."/>
            <person name="Sterndorff E.B."/>
            <person name="Faurdal D."/>
            <person name="Vuksanovic O."/>
            <person name="Mourched A.-S."/>
            <person name="Charusanti P."/>
            <person name="Shaw S."/>
            <person name="Blin K."/>
            <person name="Weber T."/>
        </authorList>
    </citation>
    <scope>NUCLEOTIDE SEQUENCE</scope>
    <source>
        <strain evidence="3">NBC_01436</strain>
    </source>
</reference>
<dbReference type="InterPro" id="IPR036388">
    <property type="entry name" value="WH-like_DNA-bd_sf"/>
</dbReference>
<dbReference type="EMBL" id="CP109491">
    <property type="protein sequence ID" value="WUX38126.1"/>
    <property type="molecule type" value="Genomic_DNA"/>
</dbReference>
<dbReference type="SMART" id="SM00421">
    <property type="entry name" value="HTH_LUXR"/>
    <property type="match status" value="1"/>
</dbReference>
<dbReference type="RefSeq" id="WP_329356653.1">
    <property type="nucleotide sequence ID" value="NZ_CP109490.1"/>
</dbReference>
<keyword evidence="4" id="KW-1185">Reference proteome</keyword>
<dbReference type="Gene3D" id="1.10.10.10">
    <property type="entry name" value="Winged helix-like DNA-binding domain superfamily/Winged helix DNA-binding domain"/>
    <property type="match status" value="1"/>
</dbReference>
<dbReference type="SUPFAM" id="SSF46894">
    <property type="entry name" value="C-terminal effector domain of the bipartite response regulators"/>
    <property type="match status" value="1"/>
</dbReference>
<evidence type="ECO:0000256" key="1">
    <source>
        <dbReference type="SAM" id="MobiDB-lite"/>
    </source>
</evidence>
<feature type="compositionally biased region" description="Low complexity" evidence="1">
    <location>
        <begin position="19"/>
        <end position="31"/>
    </location>
</feature>
<evidence type="ECO:0000259" key="2">
    <source>
        <dbReference type="SMART" id="SM00421"/>
    </source>
</evidence>
<name>A0ABZ1ZHA7_STRAQ</name>
<accession>A0ABZ1ZHA7</accession>
<gene>
    <name evidence="3" type="ORF">OG367_18650</name>
</gene>
<feature type="region of interest" description="Disordered" evidence="1">
    <location>
        <begin position="1"/>
        <end position="55"/>
    </location>
</feature>
<feature type="domain" description="HTH luxR-type" evidence="2">
    <location>
        <begin position="240"/>
        <end position="289"/>
    </location>
</feature>
<proteinExistence type="predicted"/>
<organism evidence="3 4">
    <name type="scientific">Streptomyces anulatus</name>
    <name type="common">Streptomyces chrysomallus</name>
    <dbReference type="NCBI Taxonomy" id="1892"/>
    <lineage>
        <taxon>Bacteria</taxon>
        <taxon>Bacillati</taxon>
        <taxon>Actinomycetota</taxon>
        <taxon>Actinomycetes</taxon>
        <taxon>Kitasatosporales</taxon>
        <taxon>Streptomycetaceae</taxon>
        <taxon>Streptomyces</taxon>
    </lineage>
</organism>
<evidence type="ECO:0000313" key="3">
    <source>
        <dbReference type="EMBL" id="WUX38126.1"/>
    </source>
</evidence>
<evidence type="ECO:0000313" key="4">
    <source>
        <dbReference type="Proteomes" id="UP001431926"/>
    </source>
</evidence>
<protein>
    <submittedName>
        <fullName evidence="3">LuxR family transcriptional regulator</fullName>
    </submittedName>
</protein>
<feature type="compositionally biased region" description="Basic and acidic residues" evidence="1">
    <location>
        <begin position="32"/>
        <end position="50"/>
    </location>
</feature>
<dbReference type="Proteomes" id="UP001431926">
    <property type="component" value="Chromosome"/>
</dbReference>